<protein>
    <submittedName>
        <fullName evidence="2">Glycosyltransferase</fullName>
    </submittedName>
</protein>
<evidence type="ECO:0000313" key="2">
    <source>
        <dbReference type="EMBL" id="TDC33997.1"/>
    </source>
</evidence>
<keyword evidence="3" id="KW-1185">Reference proteome</keyword>
<dbReference type="SUPFAM" id="SSF53756">
    <property type="entry name" value="UDP-Glycosyltransferase/glycogen phosphorylase"/>
    <property type="match status" value="1"/>
</dbReference>
<dbReference type="FunFam" id="3.40.50.2000:FF:000072">
    <property type="entry name" value="Glycosyl transferase"/>
    <property type="match status" value="1"/>
</dbReference>
<dbReference type="GO" id="GO:0017000">
    <property type="term" value="P:antibiotic biosynthetic process"/>
    <property type="evidence" value="ECO:0007669"/>
    <property type="project" value="UniProtKB-ARBA"/>
</dbReference>
<dbReference type="InterPro" id="IPR010610">
    <property type="entry name" value="EryCIII-like_C"/>
</dbReference>
<dbReference type="AlphaFoldDB" id="A0A4R4QEP5"/>
<dbReference type="EMBL" id="SMKA01000010">
    <property type="protein sequence ID" value="TDC33997.1"/>
    <property type="molecule type" value="Genomic_DNA"/>
</dbReference>
<dbReference type="InterPro" id="IPR002213">
    <property type="entry name" value="UDP_glucos_trans"/>
</dbReference>
<organism evidence="2 3">
    <name type="scientific">Kribbella albertanoniae</name>
    <dbReference type="NCBI Taxonomy" id="1266829"/>
    <lineage>
        <taxon>Bacteria</taxon>
        <taxon>Bacillati</taxon>
        <taxon>Actinomycetota</taxon>
        <taxon>Actinomycetes</taxon>
        <taxon>Propionibacteriales</taxon>
        <taxon>Kribbellaceae</taxon>
        <taxon>Kribbella</taxon>
    </lineage>
</organism>
<dbReference type="PANTHER" id="PTHR48050:SF13">
    <property type="entry name" value="STEROL 3-BETA-GLUCOSYLTRANSFERASE UGT80A2"/>
    <property type="match status" value="1"/>
</dbReference>
<dbReference type="RefSeq" id="WP_132402349.1">
    <property type="nucleotide sequence ID" value="NZ_SMKA01000010.1"/>
</dbReference>
<gene>
    <name evidence="2" type="ORF">E1261_04620</name>
</gene>
<dbReference type="GO" id="GO:0016758">
    <property type="term" value="F:hexosyltransferase activity"/>
    <property type="evidence" value="ECO:0007669"/>
    <property type="project" value="UniProtKB-ARBA"/>
</dbReference>
<evidence type="ECO:0000259" key="1">
    <source>
        <dbReference type="Pfam" id="PF06722"/>
    </source>
</evidence>
<dbReference type="InterPro" id="IPR050426">
    <property type="entry name" value="Glycosyltransferase_28"/>
</dbReference>
<keyword evidence="2" id="KW-0808">Transferase</keyword>
<proteinExistence type="predicted"/>
<dbReference type="CDD" id="cd03784">
    <property type="entry name" value="GT1_Gtf-like"/>
    <property type="match status" value="1"/>
</dbReference>
<dbReference type="Proteomes" id="UP000295075">
    <property type="component" value="Unassembled WGS sequence"/>
</dbReference>
<feature type="domain" description="Erythromycin biosynthesis protein CIII-like C-terminal" evidence="1">
    <location>
        <begin position="297"/>
        <end position="423"/>
    </location>
</feature>
<dbReference type="Pfam" id="PF06722">
    <property type="entry name" value="EryCIII-like_C"/>
    <property type="match status" value="1"/>
</dbReference>
<sequence>MASKTDRQRAALNNRRYAMEILVATYPLAGHVNPFRPLVREAARRGHRIRWYTGQRFADVVEAAGAEFIGMSPELDRDDRPLDEAYPDRAAKRGTAKLKWDMKELFISPAVGQVADLRTLITDRRPDLIISDGGLTGARLAGELDNVPWATIGITPLALPSRDTAPFGPGLGPSATALSRLRNRALGALLNTVLMRDINAYRNQIRQQVGLPPTPEDLMSSWTSQWLHLQVGVPGLEYPRSDLPAAVHFIGALVGGSSSVDAPDWWPEVESSKRPVVHVTQGTVANADFEDLLLPTLRALAGEDVLVVATLGSAGGRSLQTKLPDNARIASYLPYDRLLPIADVVVTNGGYGGVNDALRHGVPLVIAGRTEDKPEVAARVAWSGAGIDLKSAKPSEFNIRKAVRALLDEPSYGTAAARLAAEYKEQGGAGLAIDLVERAQRQVQEK</sequence>
<name>A0A4R4QEP5_9ACTN</name>
<evidence type="ECO:0000313" key="3">
    <source>
        <dbReference type="Proteomes" id="UP000295075"/>
    </source>
</evidence>
<dbReference type="GO" id="GO:0008194">
    <property type="term" value="F:UDP-glycosyltransferase activity"/>
    <property type="evidence" value="ECO:0007669"/>
    <property type="project" value="InterPro"/>
</dbReference>
<dbReference type="OrthoDB" id="6620093at2"/>
<accession>A0A4R4QEP5</accession>
<comment type="caution">
    <text evidence="2">The sequence shown here is derived from an EMBL/GenBank/DDBJ whole genome shotgun (WGS) entry which is preliminary data.</text>
</comment>
<dbReference type="Gene3D" id="3.40.50.2000">
    <property type="entry name" value="Glycogen Phosphorylase B"/>
    <property type="match status" value="2"/>
</dbReference>
<dbReference type="PANTHER" id="PTHR48050">
    <property type="entry name" value="STEROL 3-BETA-GLUCOSYLTRANSFERASE"/>
    <property type="match status" value="1"/>
</dbReference>
<reference evidence="2 3" key="1">
    <citation type="submission" date="2019-03" db="EMBL/GenBank/DDBJ databases">
        <title>Draft genome sequences of novel Actinobacteria.</title>
        <authorList>
            <person name="Sahin N."/>
            <person name="Ay H."/>
            <person name="Saygin H."/>
        </authorList>
    </citation>
    <scope>NUCLEOTIDE SEQUENCE [LARGE SCALE GENOMIC DNA]</scope>
    <source>
        <strain evidence="2 3">JCM 30547</strain>
    </source>
</reference>